<evidence type="ECO:0000313" key="2">
    <source>
        <dbReference type="Proteomes" id="UP000323274"/>
    </source>
</evidence>
<dbReference type="Proteomes" id="UP000323274">
    <property type="component" value="Unassembled WGS sequence"/>
</dbReference>
<comment type="caution">
    <text evidence="1">The sequence shown here is derived from an EMBL/GenBank/DDBJ whole genome shotgun (WGS) entry which is preliminary data.</text>
</comment>
<dbReference type="AlphaFoldDB" id="A0A5A5U3N9"/>
<name>A0A5A5U3N9_LEUCI</name>
<gene>
    <name evidence="1" type="ORF">LCIT_18070</name>
</gene>
<accession>A0A5A5U3N9</accession>
<protein>
    <submittedName>
        <fullName evidence="1">Uncharacterized protein</fullName>
    </submittedName>
</protein>
<proteinExistence type="predicted"/>
<evidence type="ECO:0000313" key="1">
    <source>
        <dbReference type="EMBL" id="GDZ84565.1"/>
    </source>
</evidence>
<sequence length="113" mass="12161">MALLFSVTDAAEFVEDDNILSLLETLGADSLSDTALVVLSDRLLSIGADVLMLLSRGTTRFPSLVPVATLTAKLAALIATISETIADGVRKGGVRYFLTIINPNHYFLILFVY</sequence>
<organism evidence="1 2">
    <name type="scientific">Leuconostoc citreum</name>
    <dbReference type="NCBI Taxonomy" id="33964"/>
    <lineage>
        <taxon>Bacteria</taxon>
        <taxon>Bacillati</taxon>
        <taxon>Bacillota</taxon>
        <taxon>Bacilli</taxon>
        <taxon>Lactobacillales</taxon>
        <taxon>Lactobacillaceae</taxon>
        <taxon>Leuconostoc</taxon>
    </lineage>
</organism>
<dbReference type="EMBL" id="BJJW01000015">
    <property type="protein sequence ID" value="GDZ84565.1"/>
    <property type="molecule type" value="Genomic_DNA"/>
</dbReference>
<dbReference type="RefSeq" id="WP_012305454.1">
    <property type="nucleotide sequence ID" value="NZ_PDDF01000004.1"/>
</dbReference>
<reference evidence="1 2" key="1">
    <citation type="submission" date="2019-04" db="EMBL/GenBank/DDBJ databases">
        <title>A pseudo-fructophilic Leuconostoc citreum strain F192-5 isolated from peel of satsuma mandarin: the first report for isolation and characterization of strain-dependent fructophilic-like characteristics.</title>
        <authorList>
            <person name="Maeno S."/>
            <person name="Tanizawa Y."/>
            <person name="Kajikawa A."/>
            <person name="Kanesaki Y."/>
            <person name="Kubota E."/>
            <person name="Arita M."/>
            <person name="Leon D."/>
            <person name="Endo A."/>
        </authorList>
    </citation>
    <scope>NUCLEOTIDE SEQUENCE [LARGE SCALE GENOMIC DNA]</scope>
    <source>
        <strain evidence="1 2">F192-5</strain>
    </source>
</reference>